<name>A0A6M3L5Y9_9ZZZZ</name>
<reference evidence="1" key="1">
    <citation type="submission" date="2020-03" db="EMBL/GenBank/DDBJ databases">
        <title>The deep terrestrial virosphere.</title>
        <authorList>
            <person name="Holmfeldt K."/>
            <person name="Nilsson E."/>
            <person name="Simone D."/>
            <person name="Lopez-Fernandez M."/>
            <person name="Wu X."/>
            <person name="de Brujin I."/>
            <person name="Lundin D."/>
            <person name="Andersson A."/>
            <person name="Bertilsson S."/>
            <person name="Dopson M."/>
        </authorList>
    </citation>
    <scope>NUCLEOTIDE SEQUENCE</scope>
    <source>
        <strain evidence="1">MM415B02451</strain>
    </source>
</reference>
<evidence type="ECO:0000313" key="1">
    <source>
        <dbReference type="EMBL" id="QJA90090.1"/>
    </source>
</evidence>
<protein>
    <submittedName>
        <fullName evidence="1">Uncharacterized protein</fullName>
    </submittedName>
</protein>
<gene>
    <name evidence="1" type="ORF">MM415B02451_0004</name>
</gene>
<dbReference type="AlphaFoldDB" id="A0A6M3L5Y9"/>
<dbReference type="EMBL" id="MT142890">
    <property type="protein sequence ID" value="QJA90090.1"/>
    <property type="molecule type" value="Genomic_DNA"/>
</dbReference>
<organism evidence="1">
    <name type="scientific">viral metagenome</name>
    <dbReference type="NCBI Taxonomy" id="1070528"/>
    <lineage>
        <taxon>unclassified sequences</taxon>
        <taxon>metagenomes</taxon>
        <taxon>organismal metagenomes</taxon>
    </lineage>
</organism>
<proteinExistence type="predicted"/>
<accession>A0A6M3L5Y9</accession>
<sequence length="50" mass="5571">MNKLKQLWNLLKGKKTYIVAALMIILGLINQDNTMVLEGLAFAGLRLGIK</sequence>